<dbReference type="Pfam" id="PF03352">
    <property type="entry name" value="Adenine_glyco"/>
    <property type="match status" value="1"/>
</dbReference>
<protein>
    <submittedName>
        <fullName evidence="2">DNA-3-methyladenine glycosylase I</fullName>
    </submittedName>
</protein>
<dbReference type="Gene3D" id="1.10.340.30">
    <property type="entry name" value="Hypothetical protein, domain 2"/>
    <property type="match status" value="1"/>
</dbReference>
<gene>
    <name evidence="2" type="ORF">EPD65_14360</name>
</gene>
<keyword evidence="1" id="KW-0479">Metal-binding</keyword>
<dbReference type="InterPro" id="IPR052891">
    <property type="entry name" value="DNA-3mA_glycosylase"/>
</dbReference>
<dbReference type="PANTHER" id="PTHR30037">
    <property type="entry name" value="DNA-3-METHYLADENINE GLYCOSYLASE 1"/>
    <property type="match status" value="1"/>
</dbReference>
<dbReference type="RefSeq" id="WP_131585316.1">
    <property type="nucleotide sequence ID" value="NZ_SJZJ01000030.1"/>
</dbReference>
<feature type="binding site" evidence="1">
    <location>
        <position position="196"/>
    </location>
    <ligand>
        <name>Zn(2+)</name>
        <dbReference type="ChEBI" id="CHEBI:29105"/>
    </ligand>
</feature>
<accession>A0A4R1BUV6</accession>
<feature type="binding site" evidence="1">
    <location>
        <position position="31"/>
    </location>
    <ligand>
        <name>Zn(2+)</name>
        <dbReference type="ChEBI" id="CHEBI:29105"/>
    </ligand>
</feature>
<dbReference type="PANTHER" id="PTHR30037:SF4">
    <property type="entry name" value="DNA-3-METHYLADENINE GLYCOSYLASE I"/>
    <property type="match status" value="1"/>
</dbReference>
<sequence>MTDQVQSGLVLGDDGELRCAWAGAGEMRAYHDTEWGRFPAGPDVDRIVFERLTLEAFQSGLSWAIILRKRPGFREAFAGFDPYRVAAFGEAERSRLLEDAGIVRNRAKIDATITNARAILAFRDSEGPGEFARFVASFAPEARPAPTSYAEVPGQTPESLALSKALKKRGFTFVGPTTMYALMQALGLVNDHLDGCVAREPRESVA</sequence>
<feature type="binding site" evidence="1">
    <location>
        <position position="19"/>
    </location>
    <ligand>
        <name>Zn(2+)</name>
        <dbReference type="ChEBI" id="CHEBI:29105"/>
    </ligand>
</feature>
<keyword evidence="1" id="KW-0862">Zinc</keyword>
<comment type="caution">
    <text evidence="2">The sequence shown here is derived from an EMBL/GenBank/DDBJ whole genome shotgun (WGS) entry which is preliminary data.</text>
</comment>
<feature type="binding site" evidence="1">
    <location>
        <position position="192"/>
    </location>
    <ligand>
        <name>Zn(2+)</name>
        <dbReference type="ChEBI" id="CHEBI:29105"/>
    </ligand>
</feature>
<dbReference type="SUPFAM" id="SSF48150">
    <property type="entry name" value="DNA-glycosylase"/>
    <property type="match status" value="1"/>
</dbReference>
<proteinExistence type="predicted"/>
<organism evidence="2 3">
    <name type="scientific">Nocardioides jejuensis</name>
    <dbReference type="NCBI Taxonomy" id="2502782"/>
    <lineage>
        <taxon>Bacteria</taxon>
        <taxon>Bacillati</taxon>
        <taxon>Actinomycetota</taxon>
        <taxon>Actinomycetes</taxon>
        <taxon>Propionibacteriales</taxon>
        <taxon>Nocardioidaceae</taxon>
        <taxon>Nocardioides</taxon>
    </lineage>
</organism>
<evidence type="ECO:0000313" key="3">
    <source>
        <dbReference type="Proteomes" id="UP000295453"/>
    </source>
</evidence>
<dbReference type="EMBL" id="SJZJ01000030">
    <property type="protein sequence ID" value="TCJ21724.1"/>
    <property type="molecule type" value="Genomic_DNA"/>
</dbReference>
<keyword evidence="3" id="KW-1185">Reference proteome</keyword>
<dbReference type="GO" id="GO:0008725">
    <property type="term" value="F:DNA-3-methyladenine glycosylase activity"/>
    <property type="evidence" value="ECO:0007669"/>
    <property type="project" value="InterPro"/>
</dbReference>
<dbReference type="InterPro" id="IPR005019">
    <property type="entry name" value="Adenine_glyco"/>
</dbReference>
<dbReference type="InterPro" id="IPR011257">
    <property type="entry name" value="DNA_glycosylase"/>
</dbReference>
<dbReference type="GO" id="GO:0006284">
    <property type="term" value="P:base-excision repair"/>
    <property type="evidence" value="ECO:0007669"/>
    <property type="project" value="InterPro"/>
</dbReference>
<dbReference type="Proteomes" id="UP000295453">
    <property type="component" value="Unassembled WGS sequence"/>
</dbReference>
<dbReference type="AlphaFoldDB" id="A0A4R1BUV6"/>
<name>A0A4R1BUV6_9ACTN</name>
<dbReference type="OrthoDB" id="9807664at2"/>
<dbReference type="GO" id="GO:0046872">
    <property type="term" value="F:metal ion binding"/>
    <property type="evidence" value="ECO:0007669"/>
    <property type="project" value="UniProtKB-KW"/>
</dbReference>
<reference evidence="2 3" key="1">
    <citation type="submission" date="2019-03" db="EMBL/GenBank/DDBJ databases">
        <authorList>
            <person name="Kim M.K.M."/>
        </authorList>
    </citation>
    <scope>NUCLEOTIDE SEQUENCE [LARGE SCALE GENOMIC DNA]</scope>
    <source>
        <strain evidence="2 3">18JY15-6</strain>
    </source>
</reference>
<evidence type="ECO:0000256" key="1">
    <source>
        <dbReference type="PIRSR" id="PIRSR605019-1"/>
    </source>
</evidence>
<evidence type="ECO:0000313" key="2">
    <source>
        <dbReference type="EMBL" id="TCJ21724.1"/>
    </source>
</evidence>